<dbReference type="RefSeq" id="WP_166858166.1">
    <property type="nucleotide sequence ID" value="NZ_JAAQOM010000004.1"/>
</dbReference>
<evidence type="ECO:0000313" key="3">
    <source>
        <dbReference type="EMBL" id="NIA53743.1"/>
    </source>
</evidence>
<evidence type="ECO:0000313" key="4">
    <source>
        <dbReference type="Proteomes" id="UP000716322"/>
    </source>
</evidence>
<proteinExistence type="predicted"/>
<keyword evidence="2" id="KW-0732">Signal</keyword>
<feature type="chain" id="PRO_5046128481" evidence="2">
    <location>
        <begin position="21"/>
        <end position="360"/>
    </location>
</feature>
<feature type="signal peptide" evidence="2">
    <location>
        <begin position="1"/>
        <end position="20"/>
    </location>
</feature>
<protein>
    <submittedName>
        <fullName evidence="3">Porin family protein</fullName>
    </submittedName>
</protein>
<feature type="region of interest" description="Disordered" evidence="1">
    <location>
        <begin position="24"/>
        <end position="53"/>
    </location>
</feature>
<reference evidence="3 4" key="1">
    <citation type="submission" date="2020-03" db="EMBL/GenBank/DDBJ databases">
        <title>Genome sequence of strain Massilia sp. TW-1.</title>
        <authorList>
            <person name="Chaudhary D.K."/>
        </authorList>
    </citation>
    <scope>NUCLEOTIDE SEQUENCE [LARGE SCALE GENOMIC DNA]</scope>
    <source>
        <strain evidence="3 4">TW-1</strain>
    </source>
</reference>
<dbReference type="EMBL" id="JAAQOM010000004">
    <property type="protein sequence ID" value="NIA53743.1"/>
    <property type="molecule type" value="Genomic_DNA"/>
</dbReference>
<name>A0ABX0PB20_9BURK</name>
<sequence length="360" mass="38474">MTATTCMAAVLVMQAALAHAGVGAAAGDPAAGDPAAGDPAASDPVAGDPDDRGAYLSTAFGNGRIHGGNASGDRWMRGRTFEVRAGRQQHDVWGLALPPGWTMRVDFVHYNEGHPDNNHRDGFALQWLAVRRLAPAWTGELGAGPYLSMNTTKIAGEQIDDARLGALVSVALRVAVPGPSGTHLRLGFNHVAMHTVHRSDALVFGIGRQFGAAEPAPAVVPDGRPWLGATLGTSITNMAGTHGAHAAVLEARQYAGRWGIGYKFLFEGDDGARVDRRGLAGQLWYVQPVTPRFSMSAGLGPYFAANRRDGNRTATNLLVTFQAEHALSAHTRVVVNFNRIKTFRKTNDRDLFQVGLLRRF</sequence>
<evidence type="ECO:0000256" key="1">
    <source>
        <dbReference type="SAM" id="MobiDB-lite"/>
    </source>
</evidence>
<keyword evidence="4" id="KW-1185">Reference proteome</keyword>
<organism evidence="3 4">
    <name type="scientific">Telluria antibiotica</name>
    <dbReference type="NCBI Taxonomy" id="2717319"/>
    <lineage>
        <taxon>Bacteria</taxon>
        <taxon>Pseudomonadati</taxon>
        <taxon>Pseudomonadota</taxon>
        <taxon>Betaproteobacteria</taxon>
        <taxon>Burkholderiales</taxon>
        <taxon>Oxalobacteraceae</taxon>
        <taxon>Telluria group</taxon>
        <taxon>Telluria</taxon>
    </lineage>
</organism>
<feature type="compositionally biased region" description="Low complexity" evidence="1">
    <location>
        <begin position="24"/>
        <end position="47"/>
    </location>
</feature>
<comment type="caution">
    <text evidence="3">The sequence shown here is derived from an EMBL/GenBank/DDBJ whole genome shotgun (WGS) entry which is preliminary data.</text>
</comment>
<gene>
    <name evidence="3" type="ORF">HAV22_08750</name>
</gene>
<evidence type="ECO:0000256" key="2">
    <source>
        <dbReference type="SAM" id="SignalP"/>
    </source>
</evidence>
<dbReference type="Proteomes" id="UP000716322">
    <property type="component" value="Unassembled WGS sequence"/>
</dbReference>
<accession>A0ABX0PB20</accession>